<feature type="domain" description="Dret-0059-like sensor" evidence="1">
    <location>
        <begin position="74"/>
        <end position="195"/>
    </location>
</feature>
<dbReference type="AlphaFoldDB" id="A0A117MC05"/>
<proteinExistence type="predicted"/>
<reference evidence="3" key="1">
    <citation type="journal article" date="2015" name="MBio">
        <title>Genome-resolved metagenomic analysis reveals roles for candidate phyla and other microbial community members in biogeochemical transformations in oil reservoirs.</title>
        <authorList>
            <person name="Hu P."/>
            <person name="Tom L."/>
            <person name="Singh A."/>
            <person name="Thomas B.C."/>
            <person name="Baker B.J."/>
            <person name="Piceno Y.M."/>
            <person name="Andersen G.L."/>
            <person name="Banfield J.F."/>
        </authorList>
    </citation>
    <scope>NUCLEOTIDE SEQUENCE [LARGE SCALE GENOMIC DNA]</scope>
    <source>
        <strain evidence="3">56_747</strain>
    </source>
</reference>
<dbReference type="Gene3D" id="3.30.450.20">
    <property type="entry name" value="PAS domain"/>
    <property type="match status" value="1"/>
</dbReference>
<reference evidence="4 5" key="2">
    <citation type="journal article" date="2015" name="MBio">
        <title>Genome-Resolved Metagenomic Analysis Reveals Roles for Candidate Phyla and Other Microbial Community Members in Biogeochemical Transformations in Oil Reservoirs.</title>
        <authorList>
            <person name="Hu P."/>
            <person name="Tom L."/>
            <person name="Singh A."/>
            <person name="Thomas B.C."/>
            <person name="Baker B.J."/>
            <person name="Piceno Y.M."/>
            <person name="Andersen G.L."/>
            <person name="Banfield J.F."/>
        </authorList>
    </citation>
    <scope>NUCLEOTIDE SEQUENCE [LARGE SCALE GENOMIC DNA]</scope>
    <source>
        <strain evidence="2">57_489</strain>
    </source>
</reference>
<dbReference type="InterPro" id="IPR054513">
    <property type="entry name" value="Dret_0059-like_sensor"/>
</dbReference>
<dbReference type="EMBL" id="LGFT01000024">
    <property type="protein sequence ID" value="KUK44478.1"/>
    <property type="molecule type" value="Genomic_DNA"/>
</dbReference>
<evidence type="ECO:0000313" key="3">
    <source>
        <dbReference type="EMBL" id="KUK95757.1"/>
    </source>
</evidence>
<evidence type="ECO:0000313" key="5">
    <source>
        <dbReference type="Proteomes" id="UP000057043"/>
    </source>
</evidence>
<comment type="caution">
    <text evidence="3">The sequence shown here is derived from an EMBL/GenBank/DDBJ whole genome shotgun (WGS) entry which is preliminary data.</text>
</comment>
<protein>
    <recommendedName>
        <fullName evidence="1">Dret-0059-like sensor domain-containing protein</fullName>
    </recommendedName>
</protein>
<gene>
    <name evidence="2" type="ORF">XD72_1145</name>
    <name evidence="3" type="ORF">XE07_1607</name>
</gene>
<dbReference type="Proteomes" id="UP000053961">
    <property type="component" value="Unassembled WGS sequence"/>
</dbReference>
<dbReference type="Proteomes" id="UP000057043">
    <property type="component" value="Unassembled WGS sequence"/>
</dbReference>
<dbReference type="Pfam" id="PF22309">
    <property type="entry name" value="HK-GC-Chemotax_sensor"/>
    <property type="match status" value="1"/>
</dbReference>
<accession>A0A117MC05</accession>
<sequence>MNRLKCSEDGTFKSLTAAALVALLFCLAGVVIPSAVCAVTAFGEDVKSSDIVSVEDPLTDMPFMLLRIQADVQGSLNDLDLDVANASFDLSATGLEGTNAREVLRRLLETNSNLVEAVTFGKDGKIIVAECQGCEGGEGADISSQEHIAHVLKAKTPTFSGQFLLVEGYHGTALAYPVFSPEGEFLGGISAIIEPYKLMNSMVAPNLRFNISTRSNITDYSFWSMHMDGLIAYDRDESQIGKRLFEDPLYEPFPSLLELGKRIVAERAGHGYYSFQVAEGDERVVTKESYWTTVGLHGREWRLIVTKILA</sequence>
<evidence type="ECO:0000259" key="1">
    <source>
        <dbReference type="Pfam" id="PF22309"/>
    </source>
</evidence>
<organism evidence="3 4">
    <name type="scientific">Methanothrix harundinacea</name>
    <dbReference type="NCBI Taxonomy" id="301375"/>
    <lineage>
        <taxon>Archaea</taxon>
        <taxon>Methanobacteriati</taxon>
        <taxon>Methanobacteriota</taxon>
        <taxon>Stenosarchaea group</taxon>
        <taxon>Methanomicrobia</taxon>
        <taxon>Methanotrichales</taxon>
        <taxon>Methanotrichaceae</taxon>
        <taxon>Methanothrix</taxon>
    </lineage>
</organism>
<dbReference type="PATRIC" id="fig|301375.6.peg.793"/>
<evidence type="ECO:0000313" key="4">
    <source>
        <dbReference type="Proteomes" id="UP000053961"/>
    </source>
</evidence>
<evidence type="ECO:0000313" key="2">
    <source>
        <dbReference type="EMBL" id="KUK44478.1"/>
    </source>
</evidence>
<name>A0A117MC05_9EURY</name>
<dbReference type="EMBL" id="LGHB01000027">
    <property type="protein sequence ID" value="KUK95757.1"/>
    <property type="molecule type" value="Genomic_DNA"/>
</dbReference>